<dbReference type="InterPro" id="IPR035906">
    <property type="entry name" value="MetI-like_sf"/>
</dbReference>
<evidence type="ECO:0000256" key="3">
    <source>
        <dbReference type="ARBA" id="ARBA00022448"/>
    </source>
</evidence>
<keyword evidence="5 9" id="KW-0812">Transmembrane</keyword>
<evidence type="ECO:0000256" key="1">
    <source>
        <dbReference type="ARBA" id="ARBA00004651"/>
    </source>
</evidence>
<evidence type="ECO:0000256" key="5">
    <source>
        <dbReference type="ARBA" id="ARBA00022692"/>
    </source>
</evidence>
<keyword evidence="6" id="KW-0029">Amino-acid transport</keyword>
<dbReference type="PROSITE" id="PS50928">
    <property type="entry name" value="ABC_TM1"/>
    <property type="match status" value="1"/>
</dbReference>
<comment type="subcellular location">
    <subcellularLocation>
        <location evidence="1 9">Cell membrane</location>
        <topology evidence="1 9">Multi-pass membrane protein</topology>
    </subcellularLocation>
</comment>
<keyword evidence="7 9" id="KW-1133">Transmembrane helix</keyword>
<gene>
    <name evidence="11" type="ORF">ACFQQG_14890</name>
</gene>
<keyword evidence="12" id="KW-1185">Reference proteome</keyword>
<dbReference type="GeneID" id="76631346"/>
<keyword evidence="3 9" id="KW-0813">Transport</keyword>
<dbReference type="InterPro" id="IPR000515">
    <property type="entry name" value="MetI-like"/>
</dbReference>
<reference evidence="11 12" key="1">
    <citation type="journal article" date="2019" name="Int. J. Syst. Evol. Microbiol.">
        <title>The Global Catalogue of Microorganisms (GCM) 10K type strain sequencing project: providing services to taxonomists for standard genome sequencing and annotation.</title>
        <authorList>
            <consortium name="The Broad Institute Genomics Platform"/>
            <consortium name="The Broad Institute Genome Sequencing Center for Infectious Disease"/>
            <person name="Wu L."/>
            <person name="Ma J."/>
        </authorList>
    </citation>
    <scope>NUCLEOTIDE SEQUENCE [LARGE SCALE GENOMIC DNA]</scope>
    <source>
        <strain evidence="11 12">JCM 30072</strain>
    </source>
</reference>
<feature type="transmembrane region" description="Helical" evidence="9">
    <location>
        <begin position="112"/>
        <end position="131"/>
    </location>
</feature>
<evidence type="ECO:0000313" key="12">
    <source>
        <dbReference type="Proteomes" id="UP001596445"/>
    </source>
</evidence>
<evidence type="ECO:0000256" key="6">
    <source>
        <dbReference type="ARBA" id="ARBA00022970"/>
    </source>
</evidence>
<dbReference type="CDD" id="cd06261">
    <property type="entry name" value="TM_PBP2"/>
    <property type="match status" value="1"/>
</dbReference>
<dbReference type="GO" id="GO:0006865">
    <property type="term" value="P:amino acid transport"/>
    <property type="evidence" value="ECO:0007669"/>
    <property type="project" value="UniProtKB-KW"/>
</dbReference>
<evidence type="ECO:0000256" key="7">
    <source>
        <dbReference type="ARBA" id="ARBA00022989"/>
    </source>
</evidence>
<proteinExistence type="inferred from homology"/>
<evidence type="ECO:0000256" key="4">
    <source>
        <dbReference type="ARBA" id="ARBA00022475"/>
    </source>
</evidence>
<evidence type="ECO:0000259" key="10">
    <source>
        <dbReference type="PROSITE" id="PS50928"/>
    </source>
</evidence>
<protein>
    <submittedName>
        <fullName evidence="11">Amino acid ABC transporter permease</fullName>
    </submittedName>
</protein>
<comment type="similarity">
    <text evidence="2">Belongs to the binding-protein-dependent transport system permease family. HisMQ subfamily.</text>
</comment>
<dbReference type="InterPro" id="IPR010065">
    <property type="entry name" value="AA_ABC_transptr_permease_3TM"/>
</dbReference>
<keyword evidence="4" id="KW-1003">Cell membrane</keyword>
<name>A0ABD5W4U7_9EURY</name>
<dbReference type="PANTHER" id="PTHR30614:SF20">
    <property type="entry name" value="GLUTAMINE TRANSPORT SYSTEM PERMEASE PROTEIN GLNP"/>
    <property type="match status" value="1"/>
</dbReference>
<feature type="transmembrane region" description="Helical" evidence="9">
    <location>
        <begin position="256"/>
        <end position="277"/>
    </location>
</feature>
<evidence type="ECO:0000313" key="11">
    <source>
        <dbReference type="EMBL" id="MFC7059223.1"/>
    </source>
</evidence>
<feature type="domain" description="ABC transmembrane type-1" evidence="10">
    <location>
        <begin position="67"/>
        <end position="274"/>
    </location>
</feature>
<dbReference type="SUPFAM" id="SSF161098">
    <property type="entry name" value="MetI-like"/>
    <property type="match status" value="1"/>
</dbReference>
<dbReference type="InterPro" id="IPR043429">
    <property type="entry name" value="ArtM/GltK/GlnP/TcyL/YhdX-like"/>
</dbReference>
<sequence length="309" mass="34064">MSETHSQEESDVNSGGILTNDLFVKRAGELLSVTLGLAVASFLGWIMATQVNYDLLQTVFPRFVEAFKLVLTIVVISSFLSVSFGTLMGLARTSSSPVTSRISKVYVEFFRGTPLLFQLFVIYFGIPRLWAVGQFPLGSWEIAVAGFSYAGDWRLPAAIIGLTLNHIAYVAEAIRGGIAAVDDGQLEAARSLGMSNVQAMRRVVLPQAWRNALPAIGNDQIILVKDTSLLTVIALQEIMSVFRNINSNQLDPWTPLVWVCLFYLLVTMSMSLLVSLLERRADWSSEDTESKSHLRRLFGSIGEGLGRRP</sequence>
<dbReference type="AlphaFoldDB" id="A0ABD5W4U7"/>
<feature type="transmembrane region" description="Helical" evidence="9">
    <location>
        <begin position="30"/>
        <end position="49"/>
    </location>
</feature>
<dbReference type="NCBIfam" id="TIGR01726">
    <property type="entry name" value="HEQRo_perm_3TM"/>
    <property type="match status" value="1"/>
</dbReference>
<dbReference type="Gene3D" id="1.10.3720.10">
    <property type="entry name" value="MetI-like"/>
    <property type="match status" value="1"/>
</dbReference>
<evidence type="ECO:0000256" key="8">
    <source>
        <dbReference type="ARBA" id="ARBA00023136"/>
    </source>
</evidence>
<evidence type="ECO:0000256" key="2">
    <source>
        <dbReference type="ARBA" id="ARBA00010072"/>
    </source>
</evidence>
<evidence type="ECO:0000256" key="9">
    <source>
        <dbReference type="RuleBase" id="RU363032"/>
    </source>
</evidence>
<feature type="transmembrane region" description="Helical" evidence="9">
    <location>
        <begin position="69"/>
        <end position="91"/>
    </location>
</feature>
<dbReference type="GO" id="GO:0005886">
    <property type="term" value="C:plasma membrane"/>
    <property type="evidence" value="ECO:0007669"/>
    <property type="project" value="UniProtKB-SubCell"/>
</dbReference>
<dbReference type="EMBL" id="JBHSZI010000001">
    <property type="protein sequence ID" value="MFC7059223.1"/>
    <property type="molecule type" value="Genomic_DNA"/>
</dbReference>
<dbReference type="Pfam" id="PF00528">
    <property type="entry name" value="BPD_transp_1"/>
    <property type="match status" value="1"/>
</dbReference>
<comment type="caution">
    <text evidence="11">The sequence shown here is derived from an EMBL/GenBank/DDBJ whole genome shotgun (WGS) entry which is preliminary data.</text>
</comment>
<dbReference type="Proteomes" id="UP001596445">
    <property type="component" value="Unassembled WGS sequence"/>
</dbReference>
<dbReference type="PANTHER" id="PTHR30614">
    <property type="entry name" value="MEMBRANE COMPONENT OF AMINO ACID ABC TRANSPORTER"/>
    <property type="match status" value="1"/>
</dbReference>
<organism evidence="11 12">
    <name type="scientific">Halovenus salina</name>
    <dbReference type="NCBI Taxonomy" id="1510225"/>
    <lineage>
        <taxon>Archaea</taxon>
        <taxon>Methanobacteriati</taxon>
        <taxon>Methanobacteriota</taxon>
        <taxon>Stenosarchaea group</taxon>
        <taxon>Halobacteria</taxon>
        <taxon>Halobacteriales</taxon>
        <taxon>Haloarculaceae</taxon>
        <taxon>Halovenus</taxon>
    </lineage>
</organism>
<accession>A0ABD5W4U7</accession>
<dbReference type="RefSeq" id="WP_267161974.1">
    <property type="nucleotide sequence ID" value="NZ_CP112972.1"/>
</dbReference>
<keyword evidence="8 9" id="KW-0472">Membrane</keyword>